<dbReference type="InterPro" id="IPR050515">
    <property type="entry name" value="Beta-lactam/transpept"/>
</dbReference>
<evidence type="ECO:0000313" key="7">
    <source>
        <dbReference type="Proteomes" id="UP000222056"/>
    </source>
</evidence>
<dbReference type="PANTHER" id="PTHR30627:SF1">
    <property type="entry name" value="PEPTIDOGLYCAN D,D-TRANSPEPTIDASE FTSI"/>
    <property type="match status" value="1"/>
</dbReference>
<dbReference type="Pfam" id="PF00905">
    <property type="entry name" value="Transpeptidase"/>
    <property type="match status" value="1"/>
</dbReference>
<keyword evidence="6" id="KW-0132">Cell division</keyword>
<dbReference type="EMBL" id="FNWJ01000002">
    <property type="protein sequence ID" value="SEH15358.1"/>
    <property type="molecule type" value="Genomic_DNA"/>
</dbReference>
<dbReference type="GO" id="GO:0071555">
    <property type="term" value="P:cell wall organization"/>
    <property type="evidence" value="ECO:0007669"/>
    <property type="project" value="TreeGrafter"/>
</dbReference>
<dbReference type="Gene3D" id="1.10.150.770">
    <property type="match status" value="1"/>
</dbReference>
<keyword evidence="7" id="KW-1185">Reference proteome</keyword>
<dbReference type="InterPro" id="IPR012338">
    <property type="entry name" value="Beta-lactam/transpept-like"/>
</dbReference>
<sequence>MGSRNGKRRRVLIRRRPVSRTDRRIGVLFAAFLCVFAVVAARAVWLTTVRAGALRAQAQLQHDARVVEPGLRGPILDRRGRELAVSEEAVTVYANPFLINRPAAVAARLAPLLRMSEQEILARIADRKRGFVYLRRRLAPELGERLRRLRIEGVGTLPEPRRVYPQGALATQLLGAVGTDGYGLFGLEQAADRWLRGRDGARQVVRDALGQPLRTITLARPRAGKTLRLTIDAVLQRQVERVLADTGERYAARGATAVVVDPRDGAVLALANWPTASPERSLELGPEVRRNRAVQDTYEPGSTFKPFTVAAALSEGVISPLDSFDLPPTIRVADRVIGEAHPRGWERMSVADILARSSNVGTVTIALRLGARRFDRWMGRFAFGRPTGIGLPGESPGIVPRLREYSGSSIGNLPIGQGLAITPLQLLAAYTALANHGVMHEPYVLAGRRKPGRRVLTPEVADTVARMLEGVVGPSGTGSEAQIPGYRIAGKTGTSQKPDPLTGTYSHSRYVASFVGFAPVGKPRLLVLVAVDEPKGEIYGGAVAAPAFERIVSFALPYLGIPPS</sequence>
<evidence type="ECO:0000256" key="2">
    <source>
        <dbReference type="ARBA" id="ARBA00007171"/>
    </source>
</evidence>
<dbReference type="STRING" id="29539.SAMN02745716_1924"/>
<evidence type="ECO:0000259" key="4">
    <source>
        <dbReference type="Pfam" id="PF00905"/>
    </source>
</evidence>
<dbReference type="Pfam" id="PF03717">
    <property type="entry name" value="PBP_dimer"/>
    <property type="match status" value="1"/>
</dbReference>
<evidence type="ECO:0000313" key="6">
    <source>
        <dbReference type="EMBL" id="SEH15358.1"/>
    </source>
</evidence>
<dbReference type="Gene3D" id="3.30.450.330">
    <property type="match status" value="1"/>
</dbReference>
<evidence type="ECO:0000256" key="3">
    <source>
        <dbReference type="ARBA" id="ARBA00023136"/>
    </source>
</evidence>
<comment type="similarity">
    <text evidence="2">Belongs to the transpeptidase family.</text>
</comment>
<dbReference type="Proteomes" id="UP000222056">
    <property type="component" value="Unassembled WGS sequence"/>
</dbReference>
<feature type="domain" description="Penicillin-binding protein dimerisation" evidence="5">
    <location>
        <begin position="69"/>
        <end position="216"/>
    </location>
</feature>
<name>A0A1H6FYT0_THEAL</name>
<proteinExistence type="inferred from homology"/>
<gene>
    <name evidence="6" type="ORF">SAMN02745716_1924</name>
</gene>
<keyword evidence="6" id="KW-0131">Cell cycle</keyword>
<dbReference type="InterPro" id="IPR036138">
    <property type="entry name" value="PBP_dimer_sf"/>
</dbReference>
<accession>A0A1H6FYT0</accession>
<keyword evidence="3" id="KW-0472">Membrane</keyword>
<organism evidence="6 7">
    <name type="scientific">Thermoleophilum album</name>
    <dbReference type="NCBI Taxonomy" id="29539"/>
    <lineage>
        <taxon>Bacteria</taxon>
        <taxon>Bacillati</taxon>
        <taxon>Actinomycetota</taxon>
        <taxon>Thermoleophilia</taxon>
        <taxon>Thermoleophilales</taxon>
        <taxon>Thermoleophilaceae</taxon>
        <taxon>Thermoleophilum</taxon>
    </lineage>
</organism>
<dbReference type="AlphaFoldDB" id="A0A1H6FYT0"/>
<reference evidence="7" key="1">
    <citation type="submission" date="2016-10" db="EMBL/GenBank/DDBJ databases">
        <authorList>
            <person name="Varghese N."/>
            <person name="Submissions S."/>
        </authorList>
    </citation>
    <scope>NUCLEOTIDE SEQUENCE [LARGE SCALE GENOMIC DNA]</scope>
    <source>
        <strain evidence="7">ATCC 35263</strain>
    </source>
</reference>
<dbReference type="SUPFAM" id="SSF56601">
    <property type="entry name" value="beta-lactamase/transpeptidase-like"/>
    <property type="match status" value="1"/>
</dbReference>
<comment type="subcellular location">
    <subcellularLocation>
        <location evidence="1">Membrane</location>
    </subcellularLocation>
</comment>
<evidence type="ECO:0000256" key="1">
    <source>
        <dbReference type="ARBA" id="ARBA00004370"/>
    </source>
</evidence>
<evidence type="ECO:0000259" key="5">
    <source>
        <dbReference type="Pfam" id="PF03717"/>
    </source>
</evidence>
<dbReference type="InterPro" id="IPR005311">
    <property type="entry name" value="PBP_dimer"/>
</dbReference>
<feature type="domain" description="Penicillin-binding protein transpeptidase" evidence="4">
    <location>
        <begin position="256"/>
        <end position="552"/>
    </location>
</feature>
<dbReference type="GO" id="GO:0008658">
    <property type="term" value="F:penicillin binding"/>
    <property type="evidence" value="ECO:0007669"/>
    <property type="project" value="InterPro"/>
</dbReference>
<dbReference type="Gene3D" id="3.90.1310.10">
    <property type="entry name" value="Penicillin-binding protein 2a (Domain 2)"/>
    <property type="match status" value="1"/>
</dbReference>
<dbReference type="SUPFAM" id="SSF56519">
    <property type="entry name" value="Penicillin binding protein dimerisation domain"/>
    <property type="match status" value="1"/>
</dbReference>
<dbReference type="GO" id="GO:0051301">
    <property type="term" value="P:cell division"/>
    <property type="evidence" value="ECO:0007669"/>
    <property type="project" value="UniProtKB-KW"/>
</dbReference>
<dbReference type="InterPro" id="IPR001460">
    <property type="entry name" value="PCN-bd_Tpept"/>
</dbReference>
<dbReference type="PANTHER" id="PTHR30627">
    <property type="entry name" value="PEPTIDOGLYCAN D,D-TRANSPEPTIDASE"/>
    <property type="match status" value="1"/>
</dbReference>
<dbReference type="RefSeq" id="WP_177169456.1">
    <property type="nucleotide sequence ID" value="NZ_FNWJ01000002.1"/>
</dbReference>
<protein>
    <submittedName>
        <fullName evidence="6">Cell division protein FtsI (Penicillin-binding protein 3)</fullName>
    </submittedName>
</protein>
<dbReference type="Gene3D" id="3.40.710.10">
    <property type="entry name" value="DD-peptidase/beta-lactamase superfamily"/>
    <property type="match status" value="1"/>
</dbReference>
<dbReference type="GO" id="GO:0005886">
    <property type="term" value="C:plasma membrane"/>
    <property type="evidence" value="ECO:0007669"/>
    <property type="project" value="TreeGrafter"/>
</dbReference>